<dbReference type="Pfam" id="PF08327">
    <property type="entry name" value="AHSA1"/>
    <property type="match status" value="1"/>
</dbReference>
<evidence type="ECO:0000313" key="3">
    <source>
        <dbReference type="EMBL" id="RFU62447.1"/>
    </source>
</evidence>
<dbReference type="SUPFAM" id="SSF55961">
    <property type="entry name" value="Bet v1-like"/>
    <property type="match status" value="1"/>
</dbReference>
<keyword evidence="4" id="KW-1185">Reference proteome</keyword>
<dbReference type="EMBL" id="QVTD01000010">
    <property type="protein sequence ID" value="RFU62447.1"/>
    <property type="molecule type" value="Genomic_DNA"/>
</dbReference>
<name>A0A372LA52_9BACI</name>
<dbReference type="InterPro" id="IPR013538">
    <property type="entry name" value="ASHA1/2-like_C"/>
</dbReference>
<sequence>MPVQDIQKTTVFHAPIHKVWEAVATAEGIAAWFMPNDFEQELGHEFTIQSPFGPTPCKVLELEPPNRLVFSWGDFGWVVSFNLKEVNGETEFTMIHSGWGEPDEVIPQSQQKHSVVRGIMDNGWGPLVNDKLRKVVEG</sequence>
<proteinExistence type="inferred from homology"/>
<comment type="similarity">
    <text evidence="1">Belongs to the AHA1 family.</text>
</comment>
<dbReference type="AlphaFoldDB" id="A0A372LA52"/>
<evidence type="ECO:0000259" key="2">
    <source>
        <dbReference type="Pfam" id="PF08327"/>
    </source>
</evidence>
<organism evidence="3 4">
    <name type="scientific">Peribacillus glennii</name>
    <dbReference type="NCBI Taxonomy" id="2303991"/>
    <lineage>
        <taxon>Bacteria</taxon>
        <taxon>Bacillati</taxon>
        <taxon>Bacillota</taxon>
        <taxon>Bacilli</taxon>
        <taxon>Bacillales</taxon>
        <taxon>Bacillaceae</taxon>
        <taxon>Peribacillus</taxon>
    </lineage>
</organism>
<dbReference type="OrthoDB" id="2355173at2"/>
<dbReference type="Gene3D" id="3.30.530.20">
    <property type="match status" value="1"/>
</dbReference>
<evidence type="ECO:0000256" key="1">
    <source>
        <dbReference type="ARBA" id="ARBA00006817"/>
    </source>
</evidence>
<protein>
    <submittedName>
        <fullName evidence="3">SRPBCC domain-containing protein</fullName>
    </submittedName>
</protein>
<dbReference type="InterPro" id="IPR023393">
    <property type="entry name" value="START-like_dom_sf"/>
</dbReference>
<reference evidence="3 4" key="1">
    <citation type="submission" date="2018-08" db="EMBL/GenBank/DDBJ databases">
        <title>Bacillus chawlae sp. nov., Bacillus glennii sp. nov., and Bacillus saganii sp. nov. Isolated from the Vehicle Assembly Building at Kennedy Space Center where the Viking Spacecraft were Assembled.</title>
        <authorList>
            <person name="Seuylemezian A."/>
            <person name="Vaishampayan P."/>
        </authorList>
    </citation>
    <scope>NUCLEOTIDE SEQUENCE [LARGE SCALE GENOMIC DNA]</scope>
    <source>
        <strain evidence="3 4">V44-8</strain>
    </source>
</reference>
<evidence type="ECO:0000313" key="4">
    <source>
        <dbReference type="Proteomes" id="UP000262939"/>
    </source>
</evidence>
<accession>A0A372LA52</accession>
<dbReference type="CDD" id="cd07814">
    <property type="entry name" value="SRPBCC_CalC_Aha1-like"/>
    <property type="match status" value="1"/>
</dbReference>
<feature type="domain" description="Activator of Hsp90 ATPase homologue 1/2-like C-terminal" evidence="2">
    <location>
        <begin position="14"/>
        <end position="137"/>
    </location>
</feature>
<dbReference type="RefSeq" id="WP_117323343.1">
    <property type="nucleotide sequence ID" value="NZ_QVTD01000010.1"/>
</dbReference>
<dbReference type="Proteomes" id="UP000262939">
    <property type="component" value="Unassembled WGS sequence"/>
</dbReference>
<comment type="caution">
    <text evidence="3">The sequence shown here is derived from an EMBL/GenBank/DDBJ whole genome shotgun (WGS) entry which is preliminary data.</text>
</comment>
<gene>
    <name evidence="3" type="ORF">D0466_14850</name>
</gene>